<name>A0A174F4I4_9ACTN</name>
<dbReference type="Proteomes" id="UP000095468">
    <property type="component" value="Unassembled WGS sequence"/>
</dbReference>
<evidence type="ECO:0000313" key="1">
    <source>
        <dbReference type="EMBL" id="CUO43230.1"/>
    </source>
</evidence>
<protein>
    <submittedName>
        <fullName evidence="1">Uncharacterized protein</fullName>
    </submittedName>
</protein>
<evidence type="ECO:0000313" key="2">
    <source>
        <dbReference type="Proteomes" id="UP000095468"/>
    </source>
</evidence>
<accession>A0A174F4I4</accession>
<dbReference type="EMBL" id="CYYP01000014">
    <property type="protein sequence ID" value="CUO43230.1"/>
    <property type="molecule type" value="Genomic_DNA"/>
</dbReference>
<reference evidence="1 2" key="1">
    <citation type="submission" date="2015-09" db="EMBL/GenBank/DDBJ databases">
        <authorList>
            <consortium name="Pathogen Informatics"/>
        </authorList>
    </citation>
    <scope>NUCLEOTIDE SEQUENCE [LARGE SCALE GENOMIC DNA]</scope>
    <source>
        <strain evidence="1 2">2789STDY5608823</strain>
    </source>
</reference>
<proteinExistence type="predicted"/>
<dbReference type="AlphaFoldDB" id="A0A174F4I4"/>
<gene>
    <name evidence="1" type="ORF">ERS852381_01563</name>
</gene>
<organism evidence="1 2">
    <name type="scientific">Collinsella aerofaciens</name>
    <dbReference type="NCBI Taxonomy" id="74426"/>
    <lineage>
        <taxon>Bacteria</taxon>
        <taxon>Bacillati</taxon>
        <taxon>Actinomycetota</taxon>
        <taxon>Coriobacteriia</taxon>
        <taxon>Coriobacteriales</taxon>
        <taxon>Coriobacteriaceae</taxon>
        <taxon>Collinsella</taxon>
    </lineage>
</organism>
<sequence length="169" mass="18532">MSAKKPPHFAGLGRRKKLIVACLAIVCALVAVGLYVWQSQPVPEAGASVTTAEGKTRQEIQDELDAIVRDNMMTISVAPVAQLQEDGKLRVNVQNVQDNKFPQRFRVIQNDETMYESGVVETGKTIETCPAGDIKEGEAYIEIQALDAKALDSHGNPTRVKVRVEQTEN</sequence>
<dbReference type="RefSeq" id="WP_055287148.1">
    <property type="nucleotide sequence ID" value="NZ_CYYP01000014.1"/>
</dbReference>